<evidence type="ECO:0000256" key="13">
    <source>
        <dbReference type="ARBA" id="ARBA00026054"/>
    </source>
</evidence>
<comment type="function">
    <text evidence="11 15">F(1)F(0) ATP synthase produces ATP from ADP in the presence of a proton or sodium gradient. F-type ATPases consist of two structural domains, F(1) containing the extramembraneous catalytic core and F(0) containing the membrane proton channel, linked together by a central stalk and a peripheral stalk. During catalysis, ATP synthesis in the catalytic domain of F(1) is coupled via a rotary mechanism of the central stalk subunits to proton translocation.</text>
</comment>
<feature type="transmembrane region" description="Helical" evidence="15">
    <location>
        <begin position="79"/>
        <end position="102"/>
    </location>
</feature>
<evidence type="ECO:0000256" key="12">
    <source>
        <dbReference type="ARBA" id="ARBA00025614"/>
    </source>
</evidence>
<keyword evidence="7 15" id="KW-1133">Transmembrane helix</keyword>
<evidence type="ECO:0000256" key="5">
    <source>
        <dbReference type="ARBA" id="ARBA00022692"/>
    </source>
</evidence>
<keyword evidence="10 15" id="KW-0066">ATP synthesis</keyword>
<evidence type="ECO:0000256" key="4">
    <source>
        <dbReference type="ARBA" id="ARBA00022547"/>
    </source>
</evidence>
<comment type="similarity">
    <text evidence="1 15 16">Belongs to the ATPase B chain family.</text>
</comment>
<dbReference type="InterPro" id="IPR002146">
    <property type="entry name" value="ATP_synth_b/b'su_bac/chlpt"/>
</dbReference>
<dbReference type="EMBL" id="CP036272">
    <property type="protein sequence ID" value="QDT58534.1"/>
    <property type="molecule type" value="Genomic_DNA"/>
</dbReference>
<evidence type="ECO:0000256" key="7">
    <source>
        <dbReference type="ARBA" id="ARBA00022989"/>
    </source>
</evidence>
<feature type="chain" id="PRO_5021978835" description="ATP synthase subunit b" evidence="17">
    <location>
        <begin position="32"/>
        <end position="232"/>
    </location>
</feature>
<comment type="subunit">
    <text evidence="15">F-type ATPases have 2 components, F(1) - the catalytic core - and F(0) - the membrane proton channel. F(1) has five subunits: alpha(3), beta(3), gamma(1), delta(1), epsilon(1). F(0) has three main subunits: a(1), b(2) and c(10-14). The alpha and beta chains form an alternating ring which encloses part of the gamma chain. F(1) is attached to F(0) by a central stalk formed by the gamma and epsilon chains, while a peripheral stalk is formed by the delta and b chains.</text>
</comment>
<evidence type="ECO:0000256" key="17">
    <source>
        <dbReference type="SAM" id="SignalP"/>
    </source>
</evidence>
<evidence type="ECO:0000256" key="11">
    <source>
        <dbReference type="ARBA" id="ARBA00025198"/>
    </source>
</evidence>
<dbReference type="OrthoDB" id="274361at2"/>
<keyword evidence="6 15" id="KW-0375">Hydrogen ion transport</keyword>
<evidence type="ECO:0000256" key="1">
    <source>
        <dbReference type="ARBA" id="ARBA00005513"/>
    </source>
</evidence>
<keyword evidence="4 15" id="KW-0138">CF(0)</keyword>
<keyword evidence="5 15" id="KW-0812">Transmembrane</keyword>
<name>A0A517SQX1_9BACT</name>
<gene>
    <name evidence="15 18" type="primary">atpF</name>
    <name evidence="18" type="ORF">SV7mr_10270</name>
</gene>
<proteinExistence type="inferred from homology"/>
<dbReference type="PANTHER" id="PTHR33445:SF1">
    <property type="entry name" value="ATP SYNTHASE SUBUNIT B"/>
    <property type="match status" value="1"/>
</dbReference>
<feature type="signal peptide" evidence="17">
    <location>
        <begin position="1"/>
        <end position="31"/>
    </location>
</feature>
<dbReference type="RefSeq" id="WP_145269759.1">
    <property type="nucleotide sequence ID" value="NZ_CP036272.1"/>
</dbReference>
<keyword evidence="19" id="KW-1185">Reference proteome</keyword>
<dbReference type="HAMAP" id="MF_01398">
    <property type="entry name" value="ATP_synth_b_bprime"/>
    <property type="match status" value="1"/>
</dbReference>
<evidence type="ECO:0000256" key="2">
    <source>
        <dbReference type="ARBA" id="ARBA00022448"/>
    </source>
</evidence>
<dbReference type="NCBIfam" id="TIGR01144">
    <property type="entry name" value="ATP_synt_b"/>
    <property type="match status" value="1"/>
</dbReference>
<evidence type="ECO:0000313" key="19">
    <source>
        <dbReference type="Proteomes" id="UP000315003"/>
    </source>
</evidence>
<dbReference type="PANTHER" id="PTHR33445">
    <property type="entry name" value="ATP SYNTHASE SUBUNIT B', CHLOROPLASTIC"/>
    <property type="match status" value="1"/>
</dbReference>
<evidence type="ECO:0000256" key="8">
    <source>
        <dbReference type="ARBA" id="ARBA00023065"/>
    </source>
</evidence>
<dbReference type="Pfam" id="PF00430">
    <property type="entry name" value="ATP-synt_B"/>
    <property type="match status" value="1"/>
</dbReference>
<dbReference type="InterPro" id="IPR050059">
    <property type="entry name" value="ATP_synthase_B_chain"/>
</dbReference>
<evidence type="ECO:0000256" key="15">
    <source>
        <dbReference type="HAMAP-Rule" id="MF_01398"/>
    </source>
</evidence>
<evidence type="ECO:0000256" key="6">
    <source>
        <dbReference type="ARBA" id="ARBA00022781"/>
    </source>
</evidence>
<dbReference type="Proteomes" id="UP000315003">
    <property type="component" value="Chromosome"/>
</dbReference>
<comment type="function">
    <text evidence="12">Component of the F(0) channel, it forms part of the peripheral stalk, linking F(1) to F(0). The b'-subunit is a diverged and duplicated form of b found in plants and photosynthetic bacteria.</text>
</comment>
<protein>
    <recommendedName>
        <fullName evidence="15">ATP synthase subunit b</fullName>
    </recommendedName>
    <alternativeName>
        <fullName evidence="15">ATP synthase F(0) sector subunit b</fullName>
    </alternativeName>
    <alternativeName>
        <fullName evidence="15">ATPase subunit I</fullName>
    </alternativeName>
    <alternativeName>
        <fullName evidence="15">F-type ATPase subunit b</fullName>
        <shortName evidence="15">F-ATPase subunit b</shortName>
    </alternativeName>
</protein>
<keyword evidence="3 15" id="KW-1003">Cell membrane</keyword>
<evidence type="ECO:0000256" key="9">
    <source>
        <dbReference type="ARBA" id="ARBA00023136"/>
    </source>
</evidence>
<reference evidence="18 19" key="1">
    <citation type="submission" date="2019-02" db="EMBL/GenBank/DDBJ databases">
        <title>Deep-cultivation of Planctomycetes and their phenomic and genomic characterization uncovers novel biology.</title>
        <authorList>
            <person name="Wiegand S."/>
            <person name="Jogler M."/>
            <person name="Boedeker C."/>
            <person name="Pinto D."/>
            <person name="Vollmers J."/>
            <person name="Rivas-Marin E."/>
            <person name="Kohn T."/>
            <person name="Peeters S.H."/>
            <person name="Heuer A."/>
            <person name="Rast P."/>
            <person name="Oberbeckmann S."/>
            <person name="Bunk B."/>
            <person name="Jeske O."/>
            <person name="Meyerdierks A."/>
            <person name="Storesund J.E."/>
            <person name="Kallscheuer N."/>
            <person name="Luecker S."/>
            <person name="Lage O.M."/>
            <person name="Pohl T."/>
            <person name="Merkel B.J."/>
            <person name="Hornburger P."/>
            <person name="Mueller R.-W."/>
            <person name="Bruemmer F."/>
            <person name="Labrenz M."/>
            <person name="Spormann A.M."/>
            <person name="Op den Camp H."/>
            <person name="Overmann J."/>
            <person name="Amann R."/>
            <person name="Jetten M.S.M."/>
            <person name="Mascher T."/>
            <person name="Medema M.H."/>
            <person name="Devos D.P."/>
            <person name="Kaster A.-K."/>
            <person name="Ovreas L."/>
            <person name="Rohde M."/>
            <person name="Galperin M.Y."/>
            <person name="Jogler C."/>
        </authorList>
    </citation>
    <scope>NUCLEOTIDE SEQUENCE [LARGE SCALE GENOMIC DNA]</scope>
    <source>
        <strain evidence="18 19">SV_7m_r</strain>
    </source>
</reference>
<accession>A0A517SQX1</accession>
<dbReference type="InterPro" id="IPR005864">
    <property type="entry name" value="ATP_synth_F0_bsu_bac"/>
</dbReference>
<dbReference type="CDD" id="cd06503">
    <property type="entry name" value="ATP-synt_Fo_b"/>
    <property type="match status" value="1"/>
</dbReference>
<comment type="subunit">
    <text evidence="13">F-type ATPases have 2 components, F(1) - the catalytic core - and F(0) - the membrane proton channel. F(1) has five subunits: alpha(3), beta(3), gamma(1), delta(1), epsilon(1). F(0) has four main subunits: a(1), b(2) and c(10-14). The alpha and beta chains form an alternating ring which encloses part of the gamma chain. F(1) is attached to F(0) by a central stalk formed by the gamma and epsilon chains, while a peripheral stalk is formed by the delta and b chains.</text>
</comment>
<evidence type="ECO:0000313" key="18">
    <source>
        <dbReference type="EMBL" id="QDT58534.1"/>
    </source>
</evidence>
<keyword evidence="9 15" id="KW-0472">Membrane</keyword>
<dbReference type="PROSITE" id="PS51257">
    <property type="entry name" value="PROKAR_LIPOPROTEIN"/>
    <property type="match status" value="1"/>
</dbReference>
<organism evidence="18 19">
    <name type="scientific">Stieleria bergensis</name>
    <dbReference type="NCBI Taxonomy" id="2528025"/>
    <lineage>
        <taxon>Bacteria</taxon>
        <taxon>Pseudomonadati</taxon>
        <taxon>Planctomycetota</taxon>
        <taxon>Planctomycetia</taxon>
        <taxon>Pirellulales</taxon>
        <taxon>Pirellulaceae</taxon>
        <taxon>Stieleria</taxon>
    </lineage>
</organism>
<sequence precursor="true">MSYFRNTMTTSLLGMLLVGCFVLSPAKATYAAADEQAAAEHEEPVAGENHDDKADAHIEHDAHADHELPPILSANPGSAVVNLTIFLLTFALLAKFVWPVILGGLQAREEKIASDLRQAEQSREEALKSQSEYEAKLSEAATEAQTVLADARRDAETSAAKIVDEAKADAKRQGDRALADIETAKKVALAEIADQTSGIAISVAKQVVGREIKADDHADLISKALKQVPGDS</sequence>
<evidence type="ECO:0000256" key="16">
    <source>
        <dbReference type="RuleBase" id="RU003848"/>
    </source>
</evidence>
<dbReference type="GO" id="GO:0012505">
    <property type="term" value="C:endomembrane system"/>
    <property type="evidence" value="ECO:0007669"/>
    <property type="project" value="UniProtKB-SubCell"/>
</dbReference>
<dbReference type="GO" id="GO:0046933">
    <property type="term" value="F:proton-transporting ATP synthase activity, rotational mechanism"/>
    <property type="evidence" value="ECO:0007669"/>
    <property type="project" value="UniProtKB-UniRule"/>
</dbReference>
<dbReference type="GO" id="GO:0005886">
    <property type="term" value="C:plasma membrane"/>
    <property type="evidence" value="ECO:0007669"/>
    <property type="project" value="UniProtKB-SubCell"/>
</dbReference>
<keyword evidence="17" id="KW-0732">Signal</keyword>
<evidence type="ECO:0000256" key="10">
    <source>
        <dbReference type="ARBA" id="ARBA00023310"/>
    </source>
</evidence>
<dbReference type="GO" id="GO:0046961">
    <property type="term" value="F:proton-transporting ATPase activity, rotational mechanism"/>
    <property type="evidence" value="ECO:0007669"/>
    <property type="project" value="TreeGrafter"/>
</dbReference>
<evidence type="ECO:0000256" key="3">
    <source>
        <dbReference type="ARBA" id="ARBA00022475"/>
    </source>
</evidence>
<comment type="subcellular location">
    <subcellularLocation>
        <location evidence="15">Cell membrane</location>
        <topology evidence="15">Single-pass membrane protein</topology>
    </subcellularLocation>
    <subcellularLocation>
        <location evidence="14">Endomembrane system</location>
        <topology evidence="14">Single-pass membrane protein</topology>
    </subcellularLocation>
</comment>
<dbReference type="AlphaFoldDB" id="A0A517SQX1"/>
<keyword evidence="8 15" id="KW-0406">Ion transport</keyword>
<keyword evidence="2 15" id="KW-0813">Transport</keyword>
<evidence type="ECO:0000256" key="14">
    <source>
        <dbReference type="ARBA" id="ARBA00037847"/>
    </source>
</evidence>
<dbReference type="GO" id="GO:0045259">
    <property type="term" value="C:proton-transporting ATP synthase complex"/>
    <property type="evidence" value="ECO:0007669"/>
    <property type="project" value="UniProtKB-KW"/>
</dbReference>